<dbReference type="Gene3D" id="2.60.40.790">
    <property type="match status" value="1"/>
</dbReference>
<feature type="compositionally biased region" description="Polar residues" evidence="2">
    <location>
        <begin position="101"/>
        <end position="117"/>
    </location>
</feature>
<proteinExistence type="inferred from homology"/>
<dbReference type="InterPro" id="IPR008978">
    <property type="entry name" value="HSP20-like_chaperone"/>
</dbReference>
<feature type="domain" description="SHSP" evidence="3">
    <location>
        <begin position="405"/>
        <end position="509"/>
    </location>
</feature>
<feature type="compositionally biased region" description="Low complexity" evidence="2">
    <location>
        <begin position="212"/>
        <end position="240"/>
    </location>
</feature>
<dbReference type="SUPFAM" id="SSF49764">
    <property type="entry name" value="HSP20-like chaperones"/>
    <property type="match status" value="1"/>
</dbReference>
<feature type="compositionally biased region" description="Low complexity" evidence="2">
    <location>
        <begin position="79"/>
        <end position="93"/>
    </location>
</feature>
<evidence type="ECO:0000313" key="5">
    <source>
        <dbReference type="Proteomes" id="UP000521872"/>
    </source>
</evidence>
<dbReference type="EMBL" id="JAACJL010000015">
    <property type="protein sequence ID" value="KAF4620740.1"/>
    <property type="molecule type" value="Genomic_DNA"/>
</dbReference>
<evidence type="ECO:0000256" key="2">
    <source>
        <dbReference type="SAM" id="MobiDB-lite"/>
    </source>
</evidence>
<dbReference type="AlphaFoldDB" id="A0A8H4R1X7"/>
<protein>
    <recommendedName>
        <fullName evidence="3">SHSP domain-containing protein</fullName>
    </recommendedName>
</protein>
<feature type="compositionally biased region" description="Pro residues" evidence="2">
    <location>
        <begin position="321"/>
        <end position="343"/>
    </location>
</feature>
<dbReference type="PROSITE" id="PS01031">
    <property type="entry name" value="SHSP"/>
    <property type="match status" value="1"/>
</dbReference>
<comment type="similarity">
    <text evidence="1">Belongs to the small heat shock protein (HSP20) family.</text>
</comment>
<evidence type="ECO:0000259" key="3">
    <source>
        <dbReference type="PROSITE" id="PS01031"/>
    </source>
</evidence>
<name>A0A8H4R1X7_9AGAR</name>
<sequence>MDDSTNTNSASRYSSYSKRHASFSSPREVPLPSPSILPQESQNPFSLEFSATASPQSPLLAQPPDAAPGQGSSQKDCQTTPAPSTPSSPSATAHQHEPSRHSSSQNPNMKPNPTSEQVLRDNKSAMPQTRDDSTPSQPSSSKTVLPTRPFSLPEAESQAYRDYMRKSTHAAVDMSAWPDRYSSASLPIPSQIPFHYLARANPGPSQSLSFASGPSSNPLSTTSPPSSPTHLSSSGSGSNPAKDRTDTCSPSCEATSSDSSSSSSSSSSRESVATTNSSSDLLQQQNTPPSSKSLPPSTPASPTSTTTATGDATAYSDPPSQSRPPQRPVSPFRAPQPPPPRPPRNNATTNAWTAMRRFMAPQQVQTAPTAYPPPEPPVVLPPESTDYMTQPTSRSQPAYVPFLSHAPPPPDSWIEVETTQSEYKLHVRLPGFSREGITLATKRRRILHVVADRWEDGGGHFERRISFGYDADLVQVRAEFDGTMLRIVIPRRASPVTWNSYRSGPLGRA</sequence>
<accession>A0A8H4R1X7</accession>
<feature type="compositionally biased region" description="Low complexity" evidence="2">
    <location>
        <begin position="249"/>
        <end position="279"/>
    </location>
</feature>
<dbReference type="CDD" id="cd06464">
    <property type="entry name" value="ACD_sHsps-like"/>
    <property type="match status" value="1"/>
</dbReference>
<gene>
    <name evidence="4" type="ORF">D9613_000493</name>
</gene>
<organism evidence="4 5">
    <name type="scientific">Agrocybe pediades</name>
    <dbReference type="NCBI Taxonomy" id="84607"/>
    <lineage>
        <taxon>Eukaryota</taxon>
        <taxon>Fungi</taxon>
        <taxon>Dikarya</taxon>
        <taxon>Basidiomycota</taxon>
        <taxon>Agaricomycotina</taxon>
        <taxon>Agaricomycetes</taxon>
        <taxon>Agaricomycetidae</taxon>
        <taxon>Agaricales</taxon>
        <taxon>Agaricineae</taxon>
        <taxon>Strophariaceae</taxon>
        <taxon>Agrocybe</taxon>
    </lineage>
</organism>
<feature type="compositionally biased region" description="Basic and acidic residues" evidence="2">
    <location>
        <begin position="118"/>
        <end position="133"/>
    </location>
</feature>
<feature type="compositionally biased region" description="Polar residues" evidence="2">
    <location>
        <begin position="134"/>
        <end position="144"/>
    </location>
</feature>
<feature type="region of interest" description="Disordered" evidence="2">
    <location>
        <begin position="1"/>
        <end position="161"/>
    </location>
</feature>
<feature type="compositionally biased region" description="Polar residues" evidence="2">
    <location>
        <begin position="36"/>
        <end position="59"/>
    </location>
</feature>
<keyword evidence="5" id="KW-1185">Reference proteome</keyword>
<evidence type="ECO:0000313" key="4">
    <source>
        <dbReference type="EMBL" id="KAF4620740.1"/>
    </source>
</evidence>
<feature type="region of interest" description="Disordered" evidence="2">
    <location>
        <begin position="196"/>
        <end position="348"/>
    </location>
</feature>
<dbReference type="Proteomes" id="UP000521872">
    <property type="component" value="Unassembled WGS sequence"/>
</dbReference>
<comment type="caution">
    <text evidence="4">The sequence shown here is derived from an EMBL/GenBank/DDBJ whole genome shotgun (WGS) entry which is preliminary data.</text>
</comment>
<feature type="compositionally biased region" description="Polar residues" evidence="2">
    <location>
        <begin position="1"/>
        <end position="16"/>
    </location>
</feature>
<feature type="compositionally biased region" description="Low complexity" evidence="2">
    <location>
        <begin position="287"/>
        <end position="320"/>
    </location>
</feature>
<evidence type="ECO:0000256" key="1">
    <source>
        <dbReference type="PROSITE-ProRule" id="PRU00285"/>
    </source>
</evidence>
<reference evidence="4 5" key="1">
    <citation type="submission" date="2019-12" db="EMBL/GenBank/DDBJ databases">
        <authorList>
            <person name="Floudas D."/>
            <person name="Bentzer J."/>
            <person name="Ahren D."/>
            <person name="Johansson T."/>
            <person name="Persson P."/>
            <person name="Tunlid A."/>
        </authorList>
    </citation>
    <scope>NUCLEOTIDE SEQUENCE [LARGE SCALE GENOMIC DNA]</scope>
    <source>
        <strain evidence="4 5">CBS 102.39</strain>
    </source>
</reference>
<dbReference type="InterPro" id="IPR002068">
    <property type="entry name" value="A-crystallin/Hsp20_dom"/>
</dbReference>